<protein>
    <submittedName>
        <fullName evidence="1">Uncharacterized protein</fullName>
    </submittedName>
</protein>
<feature type="non-terminal residue" evidence="1">
    <location>
        <position position="1"/>
    </location>
</feature>
<sequence length="109" mass="12310">MTFCSKIPSCYALFDHQSSMNVQRGSFILWHEILVPMESFWSVIITDGNLFIQIEEPLAFALGGGVDVRLRFRNCLCPSLKLSYGQPRAMSFTLYGFGLNAEEDSVFCV</sequence>
<dbReference type="AlphaFoldDB" id="A0AAV6NU26"/>
<keyword evidence="2" id="KW-1185">Reference proteome</keyword>
<comment type="caution">
    <text evidence="1">The sequence shown here is derived from an EMBL/GenBank/DDBJ whole genome shotgun (WGS) entry which is preliminary data.</text>
</comment>
<organism evidence="1 2">
    <name type="scientific">Cucurbita argyrosperma subsp. sororia</name>
    <dbReference type="NCBI Taxonomy" id="37648"/>
    <lineage>
        <taxon>Eukaryota</taxon>
        <taxon>Viridiplantae</taxon>
        <taxon>Streptophyta</taxon>
        <taxon>Embryophyta</taxon>
        <taxon>Tracheophyta</taxon>
        <taxon>Spermatophyta</taxon>
        <taxon>Magnoliopsida</taxon>
        <taxon>eudicotyledons</taxon>
        <taxon>Gunneridae</taxon>
        <taxon>Pentapetalae</taxon>
        <taxon>rosids</taxon>
        <taxon>fabids</taxon>
        <taxon>Cucurbitales</taxon>
        <taxon>Cucurbitaceae</taxon>
        <taxon>Cucurbiteae</taxon>
        <taxon>Cucurbita</taxon>
    </lineage>
</organism>
<proteinExistence type="predicted"/>
<gene>
    <name evidence="1" type="ORF">SDJN03_07147</name>
</gene>
<accession>A0AAV6NU26</accession>
<evidence type="ECO:0000313" key="1">
    <source>
        <dbReference type="EMBL" id="KAG6601914.1"/>
    </source>
</evidence>
<reference evidence="1 2" key="1">
    <citation type="journal article" date="2021" name="Hortic Res">
        <title>The domestication of Cucurbita argyrosperma as revealed by the genome of its wild relative.</title>
        <authorList>
            <person name="Barrera-Redondo J."/>
            <person name="Sanchez-de la Vega G."/>
            <person name="Aguirre-Liguori J.A."/>
            <person name="Castellanos-Morales G."/>
            <person name="Gutierrez-Guerrero Y.T."/>
            <person name="Aguirre-Dugua X."/>
            <person name="Aguirre-Planter E."/>
            <person name="Tenaillon M.I."/>
            <person name="Lira-Saade R."/>
            <person name="Eguiarte L.E."/>
        </authorList>
    </citation>
    <scope>NUCLEOTIDE SEQUENCE [LARGE SCALE GENOMIC DNA]</scope>
    <source>
        <strain evidence="1">JBR-2021</strain>
    </source>
</reference>
<dbReference type="Proteomes" id="UP000685013">
    <property type="component" value="Chromosome 4"/>
</dbReference>
<evidence type="ECO:0000313" key="2">
    <source>
        <dbReference type="Proteomes" id="UP000685013"/>
    </source>
</evidence>
<dbReference type="EMBL" id="JAGKQH010000004">
    <property type="protein sequence ID" value="KAG6601914.1"/>
    <property type="molecule type" value="Genomic_DNA"/>
</dbReference>
<name>A0AAV6NU26_9ROSI</name>